<sequence>MVVGLIKSSINGKKRIDAKLLIWINMGLYITLFTGYKKATLKKDEDDIETAKKQSEKAMQDMADHPELFQIATEIE</sequence>
<reference evidence="2 3" key="1">
    <citation type="submission" date="2023-03" db="EMBL/GenBank/DDBJ databases">
        <title>Bacillus Genome Sequencing.</title>
        <authorList>
            <person name="Dunlap C."/>
        </authorList>
    </citation>
    <scope>NUCLEOTIDE SEQUENCE [LARGE SCALE GENOMIC DNA]</scope>
    <source>
        <strain evidence="2 3">B-41290</strain>
    </source>
</reference>
<dbReference type="RefSeq" id="WP_134784690.1">
    <property type="nucleotide sequence ID" value="NZ_JARNBH010000019.1"/>
</dbReference>
<gene>
    <name evidence="2" type="ORF">P4706_19845</name>
</gene>
<dbReference type="EMBL" id="JARNBH010000019">
    <property type="protein sequence ID" value="MEC0275309.1"/>
    <property type="molecule type" value="Genomic_DNA"/>
</dbReference>
<proteinExistence type="predicted"/>
<keyword evidence="3" id="KW-1185">Reference proteome</keyword>
<keyword evidence="1" id="KW-0472">Membrane</keyword>
<protein>
    <submittedName>
        <fullName evidence="2">Uncharacterized protein</fullName>
    </submittedName>
</protein>
<evidence type="ECO:0000256" key="1">
    <source>
        <dbReference type="SAM" id="Phobius"/>
    </source>
</evidence>
<keyword evidence="1" id="KW-1133">Transmembrane helix</keyword>
<feature type="transmembrane region" description="Helical" evidence="1">
    <location>
        <begin position="20"/>
        <end position="36"/>
    </location>
</feature>
<dbReference type="AlphaFoldDB" id="A0AAW9NB82"/>
<accession>A0AAW9NB82</accession>
<name>A0AAW9NB82_9BACI</name>
<evidence type="ECO:0000313" key="2">
    <source>
        <dbReference type="EMBL" id="MEC0275309.1"/>
    </source>
</evidence>
<keyword evidence="1" id="KW-0812">Transmembrane</keyword>
<comment type="caution">
    <text evidence="2">The sequence shown here is derived from an EMBL/GenBank/DDBJ whole genome shotgun (WGS) entry which is preliminary data.</text>
</comment>
<dbReference type="Proteomes" id="UP001307168">
    <property type="component" value="Unassembled WGS sequence"/>
</dbReference>
<organism evidence="2 3">
    <name type="scientific">Peribacillus castrilensis</name>
    <dbReference type="NCBI Taxonomy" id="2897690"/>
    <lineage>
        <taxon>Bacteria</taxon>
        <taxon>Bacillati</taxon>
        <taxon>Bacillota</taxon>
        <taxon>Bacilli</taxon>
        <taxon>Bacillales</taxon>
        <taxon>Bacillaceae</taxon>
        <taxon>Peribacillus</taxon>
    </lineage>
</organism>
<evidence type="ECO:0000313" key="3">
    <source>
        <dbReference type="Proteomes" id="UP001307168"/>
    </source>
</evidence>